<dbReference type="EMBL" id="JASSZA010000005">
    <property type="protein sequence ID" value="KAK2109449.1"/>
    <property type="molecule type" value="Genomic_DNA"/>
</dbReference>
<sequence>PGPGHPPAPGPPPSPAVSSRIPPRAPALAGLSARPRGGQAGTYLRDKVTRLVRPSGRPRVSGASERAGRGAVRRPPLLLRSQALSSSALPSAPLLSPRPALAASAPGCPARRARGTGGSPAAESLELRRRGGAQSSRPPGGEGVRGDSRRARRAGRLGKGRPRESRSTSLARLRTR</sequence>
<evidence type="ECO:0000313" key="2">
    <source>
        <dbReference type="EMBL" id="KAK2109449.1"/>
    </source>
</evidence>
<feature type="compositionally biased region" description="Low complexity" evidence="1">
    <location>
        <begin position="73"/>
        <end position="106"/>
    </location>
</feature>
<feature type="compositionally biased region" description="Basic residues" evidence="1">
    <location>
        <begin position="150"/>
        <end position="160"/>
    </location>
</feature>
<accession>A0ABQ9VKN5</accession>
<feature type="compositionally biased region" description="Low complexity" evidence="1">
    <location>
        <begin position="167"/>
        <end position="176"/>
    </location>
</feature>
<protein>
    <submittedName>
        <fullName evidence="2">Uncharacterized protein</fullName>
    </submittedName>
</protein>
<organism evidence="2 3">
    <name type="scientific">Saguinus oedipus</name>
    <name type="common">Cotton-top tamarin</name>
    <name type="synonym">Oedipomidas oedipus</name>
    <dbReference type="NCBI Taxonomy" id="9490"/>
    <lineage>
        <taxon>Eukaryota</taxon>
        <taxon>Metazoa</taxon>
        <taxon>Chordata</taxon>
        <taxon>Craniata</taxon>
        <taxon>Vertebrata</taxon>
        <taxon>Euteleostomi</taxon>
        <taxon>Mammalia</taxon>
        <taxon>Eutheria</taxon>
        <taxon>Euarchontoglires</taxon>
        <taxon>Primates</taxon>
        <taxon>Haplorrhini</taxon>
        <taxon>Platyrrhini</taxon>
        <taxon>Cebidae</taxon>
        <taxon>Callitrichinae</taxon>
        <taxon>Saguinus</taxon>
    </lineage>
</organism>
<reference evidence="2 3" key="1">
    <citation type="submission" date="2023-05" db="EMBL/GenBank/DDBJ databases">
        <title>B98-5 Cell Line De Novo Hybrid Assembly: An Optical Mapping Approach.</title>
        <authorList>
            <person name="Kananen K."/>
            <person name="Auerbach J.A."/>
            <person name="Kautto E."/>
            <person name="Blachly J.S."/>
        </authorList>
    </citation>
    <scope>NUCLEOTIDE SEQUENCE [LARGE SCALE GENOMIC DNA]</scope>
    <source>
        <strain evidence="2">B95-8</strain>
        <tissue evidence="2">Cell line</tissue>
    </source>
</reference>
<feature type="compositionally biased region" description="Pro residues" evidence="1">
    <location>
        <begin position="1"/>
        <end position="15"/>
    </location>
</feature>
<name>A0ABQ9VKN5_SAGOE</name>
<evidence type="ECO:0000256" key="1">
    <source>
        <dbReference type="SAM" id="MobiDB-lite"/>
    </source>
</evidence>
<dbReference type="Proteomes" id="UP001266305">
    <property type="component" value="Unassembled WGS sequence"/>
</dbReference>
<feature type="region of interest" description="Disordered" evidence="1">
    <location>
        <begin position="1"/>
        <end position="176"/>
    </location>
</feature>
<comment type="caution">
    <text evidence="2">The sequence shown here is derived from an EMBL/GenBank/DDBJ whole genome shotgun (WGS) entry which is preliminary data.</text>
</comment>
<feature type="non-terminal residue" evidence="2">
    <location>
        <position position="176"/>
    </location>
</feature>
<keyword evidence="3" id="KW-1185">Reference proteome</keyword>
<evidence type="ECO:0000313" key="3">
    <source>
        <dbReference type="Proteomes" id="UP001266305"/>
    </source>
</evidence>
<gene>
    <name evidence="2" type="ORF">P7K49_009195</name>
</gene>
<proteinExistence type="predicted"/>
<feature type="non-terminal residue" evidence="2">
    <location>
        <position position="1"/>
    </location>
</feature>